<reference evidence="2 3" key="1">
    <citation type="journal article" date="2017" name="Genome Announc.">
        <title>Draft Genome Sequences of Salinivibrio proteolyticus, Salinivibrio sharmensis, Salinivibrio siamensis, Salinivibrio costicola subsp. alcaliphilus, Salinivibrio costicola subsp. vallismortis, and 29 New Isolates Belonging to the Genus Salinivibrio.</title>
        <authorList>
            <person name="Lopez-Hermoso C."/>
            <person name="de la Haba R.R."/>
            <person name="Sanchez-Porro C."/>
            <person name="Bayliss S.C."/>
            <person name="Feil E.J."/>
            <person name="Ventosa A."/>
        </authorList>
    </citation>
    <scope>NUCLEOTIDE SEQUENCE [LARGE SCALE GENOMIC DNA]</scope>
    <source>
        <strain evidence="2 3">AL184</strain>
    </source>
</reference>
<dbReference type="Proteomes" id="UP000189021">
    <property type="component" value="Unassembled WGS sequence"/>
</dbReference>
<dbReference type="EMBL" id="MUEK01000040">
    <property type="protein sequence ID" value="OOE37256.1"/>
    <property type="molecule type" value="Genomic_DNA"/>
</dbReference>
<evidence type="ECO:0000256" key="1">
    <source>
        <dbReference type="SAM" id="MobiDB-lite"/>
    </source>
</evidence>
<keyword evidence="3" id="KW-1185">Reference proteome</keyword>
<feature type="compositionally biased region" description="Acidic residues" evidence="1">
    <location>
        <begin position="30"/>
        <end position="128"/>
    </location>
</feature>
<feature type="non-terminal residue" evidence="2">
    <location>
        <position position="287"/>
    </location>
</feature>
<evidence type="ECO:0000313" key="3">
    <source>
        <dbReference type="Proteomes" id="UP000189021"/>
    </source>
</evidence>
<organism evidence="2 3">
    <name type="scientific">Salinivibrio kushneri</name>
    <dbReference type="NCBI Taxonomy" id="1908198"/>
    <lineage>
        <taxon>Bacteria</taxon>
        <taxon>Pseudomonadati</taxon>
        <taxon>Pseudomonadota</taxon>
        <taxon>Gammaproteobacteria</taxon>
        <taxon>Vibrionales</taxon>
        <taxon>Vibrionaceae</taxon>
        <taxon>Salinivibrio</taxon>
    </lineage>
</organism>
<proteinExistence type="predicted"/>
<protein>
    <submittedName>
        <fullName evidence="2">Uncharacterized protein</fullName>
    </submittedName>
</protein>
<feature type="region of interest" description="Disordered" evidence="1">
    <location>
        <begin position="18"/>
        <end position="128"/>
    </location>
</feature>
<comment type="caution">
    <text evidence="2">The sequence shown here is derived from an EMBL/GenBank/DDBJ whole genome shotgun (WGS) entry which is preliminary data.</text>
</comment>
<accession>A0AB36JT56</accession>
<dbReference type="RefSeq" id="WP_077659817.1">
    <property type="nucleotide sequence ID" value="NZ_MUEK01000040.1"/>
</dbReference>
<sequence>MNEDDLWDMSDEALEAAFKEAQADQNSPDTDLEQEQEEVVADSTDTEEYDEEVTMDDDPSSDDVETEEFEDDSEEPDEGSDDETSNESETSDADEEDDSDAEDADPDEEADEADETSSDDADEDDDAEQPAQMYKFRANGKDYEFSSEEIVDQFPKIFGQAMDYTKKMQAIKPWRKTIDAVESAELTHEDVSLMIDVLKGDKGAMTEVLKRTGLEAHELDTEEAGEYVAKDYGRDESALAIKDIVNDIGSDPEYKTTHNILSKEWDEKSWGTITENPDMIRLLHEDV</sequence>
<name>A0AB36JT56_9GAMM</name>
<dbReference type="AlphaFoldDB" id="A0AB36JT56"/>
<evidence type="ECO:0000313" key="2">
    <source>
        <dbReference type="EMBL" id="OOE37256.1"/>
    </source>
</evidence>
<gene>
    <name evidence="2" type="ORF">BZG00_15700</name>
</gene>